<feature type="compositionally biased region" description="Basic and acidic residues" evidence="9">
    <location>
        <begin position="636"/>
        <end position="659"/>
    </location>
</feature>
<evidence type="ECO:0000256" key="4">
    <source>
        <dbReference type="ARBA" id="ARBA00022475"/>
    </source>
</evidence>
<dbReference type="Pfam" id="PF15255">
    <property type="entry name" value="CAP-ZIP_m"/>
    <property type="match status" value="1"/>
</dbReference>
<feature type="compositionally biased region" description="Basic and acidic residues" evidence="9">
    <location>
        <begin position="1084"/>
        <end position="1093"/>
    </location>
</feature>
<evidence type="ECO:0000313" key="11">
    <source>
        <dbReference type="Ensembl" id="ENSSSCP00060048307.1"/>
    </source>
</evidence>
<feature type="compositionally biased region" description="Polar residues" evidence="9">
    <location>
        <begin position="662"/>
        <end position="675"/>
    </location>
</feature>
<evidence type="ECO:0000313" key="12">
    <source>
        <dbReference type="Proteomes" id="UP000694723"/>
    </source>
</evidence>
<feature type="region of interest" description="Disordered" evidence="9">
    <location>
        <begin position="315"/>
        <end position="373"/>
    </location>
</feature>
<feature type="compositionally biased region" description="Basic and acidic residues" evidence="9">
    <location>
        <begin position="772"/>
        <end position="784"/>
    </location>
</feature>
<dbReference type="PANTHER" id="PTHR21669:SF38">
    <property type="entry name" value="WASH COMPLEX SUBUNIT 2A-RELATED"/>
    <property type="match status" value="1"/>
</dbReference>
<evidence type="ECO:0000259" key="10">
    <source>
        <dbReference type="Pfam" id="PF15255"/>
    </source>
</evidence>
<feature type="compositionally biased region" description="Gly residues" evidence="9">
    <location>
        <begin position="270"/>
        <end position="280"/>
    </location>
</feature>
<evidence type="ECO:0000256" key="7">
    <source>
        <dbReference type="ARBA" id="ARBA00023136"/>
    </source>
</evidence>
<comment type="subcellular location">
    <subcellularLocation>
        <location evidence="2">Cell membrane</location>
    </subcellularLocation>
    <subcellularLocation>
        <location evidence="1">Early endosome membrane</location>
    </subcellularLocation>
</comment>
<feature type="region of interest" description="Disordered" evidence="9">
    <location>
        <begin position="1"/>
        <end position="20"/>
    </location>
</feature>
<comment type="similarity">
    <text evidence="8">Belongs to the FAM21 family.</text>
</comment>
<keyword evidence="6" id="KW-0967">Endosome</keyword>
<keyword evidence="7" id="KW-0472">Membrane</keyword>
<feature type="compositionally biased region" description="Basic residues" evidence="9">
    <location>
        <begin position="903"/>
        <end position="921"/>
    </location>
</feature>
<evidence type="ECO:0000256" key="2">
    <source>
        <dbReference type="ARBA" id="ARBA00004236"/>
    </source>
</evidence>
<dbReference type="PANTHER" id="PTHR21669">
    <property type="entry name" value="CAPZ-INTERACTING PROTEIN AND RELATED PROTEINS"/>
    <property type="match status" value="1"/>
</dbReference>
<dbReference type="AlphaFoldDB" id="A0A8D1X1Z5"/>
<dbReference type="GO" id="GO:0005886">
    <property type="term" value="C:plasma membrane"/>
    <property type="evidence" value="ECO:0007669"/>
    <property type="project" value="UniProtKB-SubCell"/>
</dbReference>
<keyword evidence="3" id="KW-0813">Transport</keyword>
<accession>A0A8D1X1Z5</accession>
<feature type="domain" description="FAM21/CAPZIP" evidence="10">
    <location>
        <begin position="818"/>
        <end position="952"/>
    </location>
</feature>
<evidence type="ECO:0000256" key="3">
    <source>
        <dbReference type="ARBA" id="ARBA00022448"/>
    </source>
</evidence>
<feature type="compositionally biased region" description="Polar residues" evidence="9">
    <location>
        <begin position="1176"/>
        <end position="1192"/>
    </location>
</feature>
<sequence>MMNQTTPDQERAPASEPVWERPWSVEEIRRSSQSWSLAADAGLLQFLQEFSQQTISRTHEIKKQVDGLIRETKATDCRLHNVFNDFLMLSNTQFIENRVYDEEVEEPVLKAETEKAEQEKTREQKEVDLIPKVQEAVNYGLQVLDSAFEQLDIKAGNSDSEEDDANERVELILEPKDLYIDRPLPYLIGSKLFMEQEDVGLGELSSEECFFFRDATNRMEEEQTTLSPGETKPRKTLKEKKERKTPSDDDEDNLFAPPKLTDEDFSPFGSRGGLFSGGKGLFDDEDEEVTSSSSKPGKKIPAGAVSVFLGDTDLFGTASAPSLKEPPKPEQPTPGKSSYLPASSGLFDDDDDDDFFAASHSKPSKTDKVKSTANIFDDEEGDLFKEKVAALPEATVNKTDENKARAEKKVTLPSSKNLKLSSETKTHKGLFSDEEDSEDLFSSQSVNKSKDASPLPSKLPTSVSLFDDEDEEDNLFGATTAKKQTSSLLTQSQEKAKPSEPSKKKASALLFSSDEEDQWNTTVSQTNSATDKSKGELRDSVAPQNQEVKTVKKTSLFEEEDEDDLFAIAKNSQKKTQRVSLLFEDDGDSGSSLFGSPPPSVPAATKKKETVSEVPPLLFSDEEEKEAQLGVKPVAKKVESTKSSEVDRTHVVEESEKEGPLNVSTQEAANRTKTVLSLFDEEEDKTEEQNSFQAPKKEVGKSPDPDSRPKSTGVFQDEELLFSHKLQKDNDPDVDLFSGTKKTKLLEPSGGSLFGDDEEDDLFSSAKSHPLVPEKKKVVKKDHSVSSVKNQKHPEPSQGIKEKGMWKSETSQDSPGPAPFKTKEPSSRIWKIQANLAINPAALLPAAASQTSGMKPVLPELGVPSSEPGRIQSLESMPTLPGSGEAGVSFDLPAQADTLHSANKSRVKVRGKRRPQTRAARRLAAQESGEAEDMSIPRGFITQLASGAISPGGRQPQPGAAGREGSSEEALAAAAPTWASGPVPGVDRSPFAKPLGQPREDDLFDSGDIFSKGVTSQSTGRRKAKAKAADSPANPAGGSKERSPMFPALSEAGSDDDLFQSVKPKPTKKANPFPLLEDEDDLFTDQKGKKNESKSNGQQDVTSKAQDIFEDDIFATEAIKPSQKIREKERTFDSNLFDDNIDIFADLTVKPKEKSKKKVEAKSIFDDDMDDIFSSGIQAKSTKPKSRSSQTVPEPRSEQKVSNIFDDPLNAFGGQ</sequence>
<feature type="compositionally biased region" description="Polar residues" evidence="9">
    <location>
        <begin position="412"/>
        <end position="423"/>
    </location>
</feature>
<keyword evidence="4" id="KW-1003">Cell membrane</keyword>
<dbReference type="Proteomes" id="UP000694723">
    <property type="component" value="Unplaced"/>
</dbReference>
<feature type="compositionally biased region" description="Polar residues" evidence="9">
    <location>
        <begin position="1094"/>
        <end position="1105"/>
    </location>
</feature>
<reference evidence="11" key="1">
    <citation type="submission" date="2025-08" db="UniProtKB">
        <authorList>
            <consortium name="Ensembl"/>
        </authorList>
    </citation>
    <scope>IDENTIFICATION</scope>
</reference>
<evidence type="ECO:0000256" key="9">
    <source>
        <dbReference type="SAM" id="MobiDB-lite"/>
    </source>
</evidence>
<evidence type="ECO:0000256" key="8">
    <source>
        <dbReference type="ARBA" id="ARBA00038327"/>
    </source>
</evidence>
<feature type="compositionally biased region" description="Basic and acidic residues" evidence="9">
    <location>
        <begin position="398"/>
        <end position="410"/>
    </location>
</feature>
<name>A0A8D1X1Z5_PIG</name>
<feature type="compositionally biased region" description="Basic and acidic residues" evidence="9">
    <location>
        <begin position="792"/>
        <end position="806"/>
    </location>
</feature>
<dbReference type="InterPro" id="IPR029341">
    <property type="entry name" value="FAM21/CAPZIP"/>
</dbReference>
<feature type="compositionally biased region" description="Polar residues" evidence="9">
    <location>
        <begin position="481"/>
        <end position="493"/>
    </location>
</feature>
<protein>
    <recommendedName>
        <fullName evidence="10">FAM21/CAPZIP domain-containing protein</fullName>
    </recommendedName>
</protein>
<feature type="region of interest" description="Disordered" evidence="9">
    <location>
        <begin position="390"/>
        <end position="547"/>
    </location>
</feature>
<organism evidence="11 12">
    <name type="scientific">Sus scrofa</name>
    <name type="common">Pig</name>
    <dbReference type="NCBI Taxonomy" id="9823"/>
    <lineage>
        <taxon>Eukaryota</taxon>
        <taxon>Metazoa</taxon>
        <taxon>Chordata</taxon>
        <taxon>Craniata</taxon>
        <taxon>Vertebrata</taxon>
        <taxon>Euteleostomi</taxon>
        <taxon>Mammalia</taxon>
        <taxon>Eutheria</taxon>
        <taxon>Laurasiatheria</taxon>
        <taxon>Artiodactyla</taxon>
        <taxon>Suina</taxon>
        <taxon>Suidae</taxon>
        <taxon>Sus</taxon>
    </lineage>
</organism>
<feature type="region of interest" description="Disordered" evidence="9">
    <location>
        <begin position="855"/>
        <end position="1106"/>
    </location>
</feature>
<dbReference type="Ensembl" id="ENSSSCT00060108422.1">
    <property type="protein sequence ID" value="ENSSSCP00060048307.1"/>
    <property type="gene ID" value="ENSSSCG00060074230.1"/>
</dbReference>
<evidence type="ECO:0000256" key="5">
    <source>
        <dbReference type="ARBA" id="ARBA00022553"/>
    </source>
</evidence>
<keyword evidence="5" id="KW-0597">Phosphoprotein</keyword>
<feature type="compositionally biased region" description="Basic and acidic residues" evidence="9">
    <location>
        <begin position="695"/>
        <end position="709"/>
    </location>
</feature>
<dbReference type="GO" id="GO:0031901">
    <property type="term" value="C:early endosome membrane"/>
    <property type="evidence" value="ECO:0007669"/>
    <property type="project" value="UniProtKB-SubCell"/>
</dbReference>
<feature type="compositionally biased region" description="Low complexity" evidence="9">
    <location>
        <begin position="951"/>
        <end position="982"/>
    </location>
</feature>
<feature type="compositionally biased region" description="Basic and acidic residues" evidence="9">
    <location>
        <begin position="494"/>
        <end position="503"/>
    </location>
</feature>
<feature type="region of interest" description="Disordered" evidence="9">
    <location>
        <begin position="219"/>
        <end position="301"/>
    </location>
</feature>
<proteinExistence type="inferred from homology"/>
<feature type="region of interest" description="Disordered" evidence="9">
    <location>
        <begin position="1175"/>
        <end position="1215"/>
    </location>
</feature>
<feature type="compositionally biased region" description="Polar residues" evidence="9">
    <location>
        <begin position="519"/>
        <end position="530"/>
    </location>
</feature>
<evidence type="ECO:0000256" key="6">
    <source>
        <dbReference type="ARBA" id="ARBA00022753"/>
    </source>
</evidence>
<evidence type="ECO:0000256" key="1">
    <source>
        <dbReference type="ARBA" id="ARBA00004146"/>
    </source>
</evidence>
<feature type="region of interest" description="Disordered" evidence="9">
    <location>
        <begin position="585"/>
        <end position="826"/>
    </location>
</feature>